<gene>
    <name evidence="5" type="ORF">ENR64_17920</name>
</gene>
<dbReference type="Pfam" id="PF00069">
    <property type="entry name" value="Pkinase"/>
    <property type="match status" value="1"/>
</dbReference>
<dbReference type="InterPro" id="IPR000719">
    <property type="entry name" value="Prot_kinase_dom"/>
</dbReference>
<feature type="domain" description="FHA" evidence="3">
    <location>
        <begin position="25"/>
        <end position="84"/>
    </location>
</feature>
<dbReference type="Gene3D" id="2.60.200.20">
    <property type="match status" value="1"/>
</dbReference>
<evidence type="ECO:0000259" key="4">
    <source>
        <dbReference type="PROSITE" id="PS50011"/>
    </source>
</evidence>
<dbReference type="SMART" id="SM00240">
    <property type="entry name" value="FHA"/>
    <property type="match status" value="1"/>
</dbReference>
<evidence type="ECO:0000256" key="1">
    <source>
        <dbReference type="ARBA" id="ARBA00022741"/>
    </source>
</evidence>
<dbReference type="InterPro" id="IPR000253">
    <property type="entry name" value="FHA_dom"/>
</dbReference>
<evidence type="ECO:0000259" key="3">
    <source>
        <dbReference type="PROSITE" id="PS50006"/>
    </source>
</evidence>
<dbReference type="SMART" id="SM00220">
    <property type="entry name" value="S_TKc"/>
    <property type="match status" value="1"/>
</dbReference>
<dbReference type="PROSITE" id="PS50011">
    <property type="entry name" value="PROTEIN_KINASE_DOM"/>
    <property type="match status" value="1"/>
</dbReference>
<dbReference type="CDD" id="cd14014">
    <property type="entry name" value="STKc_PknB_like"/>
    <property type="match status" value="1"/>
</dbReference>
<dbReference type="InterPro" id="IPR011009">
    <property type="entry name" value="Kinase-like_dom_sf"/>
</dbReference>
<comment type="caution">
    <text evidence="5">The sequence shown here is derived from an EMBL/GenBank/DDBJ whole genome shotgun (WGS) entry which is preliminary data.</text>
</comment>
<reference evidence="5" key="1">
    <citation type="journal article" date="2020" name="mSystems">
        <title>Genome- and Community-Level Interaction Insights into Carbon Utilization and Element Cycling Functions of Hydrothermarchaeota in Hydrothermal Sediment.</title>
        <authorList>
            <person name="Zhou Z."/>
            <person name="Liu Y."/>
            <person name="Xu W."/>
            <person name="Pan J."/>
            <person name="Luo Z.H."/>
            <person name="Li M."/>
        </authorList>
    </citation>
    <scope>NUCLEOTIDE SEQUENCE [LARGE SCALE GENOMIC DNA]</scope>
    <source>
        <strain evidence="5">SpSt-418</strain>
    </source>
</reference>
<dbReference type="PANTHER" id="PTHR24363">
    <property type="entry name" value="SERINE/THREONINE PROTEIN KINASE"/>
    <property type="match status" value="1"/>
</dbReference>
<evidence type="ECO:0000313" key="5">
    <source>
        <dbReference type="EMBL" id="HFM99597.1"/>
    </source>
</evidence>
<feature type="domain" description="Protein kinase" evidence="4">
    <location>
        <begin position="171"/>
        <end position="428"/>
    </location>
</feature>
<dbReference type="Gene3D" id="1.10.510.10">
    <property type="entry name" value="Transferase(Phosphotransferase) domain 1"/>
    <property type="match status" value="1"/>
</dbReference>
<dbReference type="InterPro" id="IPR008984">
    <property type="entry name" value="SMAD_FHA_dom_sf"/>
</dbReference>
<dbReference type="PANTHER" id="PTHR24363:SF7">
    <property type="entry name" value="SERINE_THREONINE-PROTEIN KINASE-LIKE PROTEIN E"/>
    <property type="match status" value="1"/>
</dbReference>
<dbReference type="GO" id="GO:0005524">
    <property type="term" value="F:ATP binding"/>
    <property type="evidence" value="ECO:0007669"/>
    <property type="project" value="UniProtKB-KW"/>
</dbReference>
<organism evidence="5">
    <name type="scientific">Oscillatoriales cyanobacterium SpSt-418</name>
    <dbReference type="NCBI Taxonomy" id="2282169"/>
    <lineage>
        <taxon>Bacteria</taxon>
        <taxon>Bacillati</taxon>
        <taxon>Cyanobacteriota</taxon>
        <taxon>Cyanophyceae</taxon>
        <taxon>Oscillatoriophycideae</taxon>
        <taxon>Oscillatoriales</taxon>
    </lineage>
</organism>
<proteinExistence type="predicted"/>
<dbReference type="Pfam" id="PF00498">
    <property type="entry name" value="FHA"/>
    <property type="match status" value="1"/>
</dbReference>
<protein>
    <submittedName>
        <fullName evidence="5">FHA domain-containing protein</fullName>
    </submittedName>
</protein>
<sequence>MVILTLLDAQTRAIVKTWRFQQATIRVGRAPDNHIVVSDILVSRYHLELHAVRPEQVRGRKAAHSGWEIVNHSGNGTFLNGYLINRAVLPAKGELRLAQSGPFLQFEIQAERSPVLTEKAQAAKKSPQLPVIVRPIELSQVFCQHRGNHPDQLFCIHCGQPLKVEKTIRQYQFIRPLARGGMGTTYLVWRSTNAATGLTPQRGDLLVLKEMNADVAHIPKAQELFEREATVLRNLQHPGIPRFYDFFVEGNKKYLVMELIHGLDLEQKVRQTGAVPLAQAIAWMIQTCDVLSYLHSRPTPVIHRDIKPSNLLVQHRDQRIVVLDFGAVKAVGMPPDTRIGAEGYSAPEQAQGRPTIQSDLYAVGTTLVFILTGLSPSRFYQKEASGYRLCLDEVNRIPLRVRQVIEQVTAPHPGDRPASATELAQALAASL</sequence>
<name>A0A7C3PQS7_9CYAN</name>
<dbReference type="Gene3D" id="3.30.200.20">
    <property type="entry name" value="Phosphorylase Kinase, domain 1"/>
    <property type="match status" value="1"/>
</dbReference>
<accession>A0A7C3PQS7</accession>
<evidence type="ECO:0000256" key="2">
    <source>
        <dbReference type="ARBA" id="ARBA00022840"/>
    </source>
</evidence>
<keyword evidence="2" id="KW-0067">ATP-binding</keyword>
<dbReference type="SUPFAM" id="SSF49879">
    <property type="entry name" value="SMAD/FHA domain"/>
    <property type="match status" value="1"/>
</dbReference>
<keyword evidence="1" id="KW-0547">Nucleotide-binding</keyword>
<dbReference type="PROSITE" id="PS00108">
    <property type="entry name" value="PROTEIN_KINASE_ST"/>
    <property type="match status" value="1"/>
</dbReference>
<dbReference type="EMBL" id="DSRU01000258">
    <property type="protein sequence ID" value="HFM99597.1"/>
    <property type="molecule type" value="Genomic_DNA"/>
</dbReference>
<dbReference type="PROSITE" id="PS50006">
    <property type="entry name" value="FHA_DOMAIN"/>
    <property type="match status" value="1"/>
</dbReference>
<dbReference type="SUPFAM" id="SSF56112">
    <property type="entry name" value="Protein kinase-like (PK-like)"/>
    <property type="match status" value="1"/>
</dbReference>
<dbReference type="InterPro" id="IPR008271">
    <property type="entry name" value="Ser/Thr_kinase_AS"/>
</dbReference>
<dbReference type="AlphaFoldDB" id="A0A7C3PQS7"/>
<dbReference type="CDD" id="cd00060">
    <property type="entry name" value="FHA"/>
    <property type="match status" value="1"/>
</dbReference>
<dbReference type="GO" id="GO:0004674">
    <property type="term" value="F:protein serine/threonine kinase activity"/>
    <property type="evidence" value="ECO:0007669"/>
    <property type="project" value="TreeGrafter"/>
</dbReference>